<evidence type="ECO:0000256" key="3">
    <source>
        <dbReference type="ARBA" id="ARBA00022989"/>
    </source>
</evidence>
<feature type="transmembrane region" description="Helical" evidence="6">
    <location>
        <begin position="66"/>
        <end position="87"/>
    </location>
</feature>
<evidence type="ECO:0000256" key="5">
    <source>
        <dbReference type="PIRSR" id="PIRSR604254-1"/>
    </source>
</evidence>
<dbReference type="EMBL" id="CP011390">
    <property type="protein sequence ID" value="ANE53689.1"/>
    <property type="molecule type" value="Genomic_DNA"/>
</dbReference>
<evidence type="ECO:0000313" key="8">
    <source>
        <dbReference type="Proteomes" id="UP000077177"/>
    </source>
</evidence>
<feature type="transmembrane region" description="Helical" evidence="6">
    <location>
        <begin position="32"/>
        <end position="54"/>
    </location>
</feature>
<dbReference type="GO" id="GO:0016020">
    <property type="term" value="C:membrane"/>
    <property type="evidence" value="ECO:0007669"/>
    <property type="project" value="UniProtKB-SubCell"/>
</dbReference>
<evidence type="ECO:0008006" key="9">
    <source>
        <dbReference type="Google" id="ProtNLM"/>
    </source>
</evidence>
<dbReference type="PANTHER" id="PTHR20855">
    <property type="entry name" value="ADIPOR/PROGESTIN RECEPTOR-RELATED"/>
    <property type="match status" value="1"/>
</dbReference>
<dbReference type="Pfam" id="PF03006">
    <property type="entry name" value="HlyIII"/>
    <property type="match status" value="1"/>
</dbReference>
<dbReference type="AlphaFoldDB" id="A0A172U2X7"/>
<keyword evidence="5" id="KW-0479">Metal-binding</keyword>
<organism evidence="7 8">
    <name type="scientific">Flavisolibacter tropicus</name>
    <dbReference type="NCBI Taxonomy" id="1492898"/>
    <lineage>
        <taxon>Bacteria</taxon>
        <taxon>Pseudomonadati</taxon>
        <taxon>Bacteroidota</taxon>
        <taxon>Chitinophagia</taxon>
        <taxon>Chitinophagales</taxon>
        <taxon>Chitinophagaceae</taxon>
        <taxon>Flavisolibacter</taxon>
    </lineage>
</organism>
<dbReference type="KEGG" id="fla:SY85_23535"/>
<evidence type="ECO:0000256" key="6">
    <source>
        <dbReference type="SAM" id="Phobius"/>
    </source>
</evidence>
<reference evidence="8" key="1">
    <citation type="submission" date="2015-01" db="EMBL/GenBank/DDBJ databases">
        <title>Flavisolibacter sp./LCS9/ whole genome sequencing.</title>
        <authorList>
            <person name="Kim M.K."/>
            <person name="Srinivasan S."/>
            <person name="Lee J.-J."/>
        </authorList>
    </citation>
    <scope>NUCLEOTIDE SEQUENCE [LARGE SCALE GENOMIC DNA]</scope>
    <source>
        <strain evidence="8">LCS9</strain>
    </source>
</reference>
<feature type="binding site" evidence="5">
    <location>
        <position position="55"/>
    </location>
    <ligand>
        <name>Zn(2+)</name>
        <dbReference type="ChEBI" id="CHEBI:29105"/>
    </ligand>
</feature>
<keyword evidence="8" id="KW-1185">Reference proteome</keyword>
<keyword evidence="3 6" id="KW-1133">Transmembrane helix</keyword>
<feature type="transmembrane region" description="Helical" evidence="6">
    <location>
        <begin position="93"/>
        <end position="115"/>
    </location>
</feature>
<proteinExistence type="predicted"/>
<name>A0A172U2X7_9BACT</name>
<feature type="binding site" evidence="5">
    <location>
        <position position="181"/>
    </location>
    <ligand>
        <name>Zn(2+)</name>
        <dbReference type="ChEBI" id="CHEBI:29105"/>
    </ligand>
</feature>
<feature type="binding site" evidence="5">
    <location>
        <position position="177"/>
    </location>
    <ligand>
        <name>Zn(2+)</name>
        <dbReference type="ChEBI" id="CHEBI:29105"/>
    </ligand>
</feature>
<dbReference type="PANTHER" id="PTHR20855:SF3">
    <property type="entry name" value="LD03007P"/>
    <property type="match status" value="1"/>
</dbReference>
<sequence length="199" mass="22737">MLNAATHAVGVLFCIIASPFLLKYAYDVGTNASFRAVCTFAIGMLMVYTSSSLYHSVQNKKLKRAFLISDHISIYFLIAGTYTPIVIRFLPHTAASIFLIIMWSLVVAGSFLKLFFTNRFELLSVLFYLIMGWMLLFIYNPISQNMPRVTLWWVIGGGLSYTVGVYFYIRSSVYYFHSLWHCFVLCGTVAHYVSIYQCI</sequence>
<feature type="transmembrane region" description="Helical" evidence="6">
    <location>
        <begin position="151"/>
        <end position="169"/>
    </location>
</feature>
<evidence type="ECO:0000256" key="1">
    <source>
        <dbReference type="ARBA" id="ARBA00004141"/>
    </source>
</evidence>
<evidence type="ECO:0000256" key="2">
    <source>
        <dbReference type="ARBA" id="ARBA00022692"/>
    </source>
</evidence>
<keyword evidence="5" id="KW-0862">Zinc</keyword>
<evidence type="ECO:0000256" key="4">
    <source>
        <dbReference type="ARBA" id="ARBA00023136"/>
    </source>
</evidence>
<reference evidence="7 8" key="2">
    <citation type="journal article" date="2016" name="Int. J. Syst. Evol. Microbiol.">
        <title>Flavisolibacter tropicus sp. nov., isolated from tropical soil.</title>
        <authorList>
            <person name="Lee J.J."/>
            <person name="Kang M.S."/>
            <person name="Kim G.S."/>
            <person name="Lee C.S."/>
            <person name="Lim S."/>
            <person name="Lee J."/>
            <person name="Roh S.H."/>
            <person name="Kang H."/>
            <person name="Ha J.M."/>
            <person name="Bae S."/>
            <person name="Jung H.Y."/>
            <person name="Kim M.K."/>
        </authorList>
    </citation>
    <scope>NUCLEOTIDE SEQUENCE [LARGE SCALE GENOMIC DNA]</scope>
    <source>
        <strain evidence="7 8">LCS9</strain>
    </source>
</reference>
<feature type="transmembrane region" description="Helical" evidence="6">
    <location>
        <begin position="7"/>
        <end position="26"/>
    </location>
</feature>
<dbReference type="GO" id="GO:0046872">
    <property type="term" value="F:metal ion binding"/>
    <property type="evidence" value="ECO:0007669"/>
    <property type="project" value="UniProtKB-KW"/>
</dbReference>
<dbReference type="Proteomes" id="UP000077177">
    <property type="component" value="Chromosome"/>
</dbReference>
<accession>A0A172U2X7</accession>
<protein>
    <recommendedName>
        <fullName evidence="9">Hemolysin D</fullName>
    </recommendedName>
</protein>
<keyword evidence="4 6" id="KW-0472">Membrane</keyword>
<feature type="transmembrane region" description="Helical" evidence="6">
    <location>
        <begin position="122"/>
        <end position="139"/>
    </location>
</feature>
<comment type="subcellular location">
    <subcellularLocation>
        <location evidence="1">Membrane</location>
        <topology evidence="1">Multi-pass membrane protein</topology>
    </subcellularLocation>
</comment>
<dbReference type="PATRIC" id="fig|1492898.3.peg.5112"/>
<evidence type="ECO:0000313" key="7">
    <source>
        <dbReference type="EMBL" id="ANE53689.1"/>
    </source>
</evidence>
<keyword evidence="2 6" id="KW-0812">Transmembrane</keyword>
<gene>
    <name evidence="7" type="ORF">SY85_23535</name>
</gene>
<dbReference type="InterPro" id="IPR004254">
    <property type="entry name" value="AdipoR/HlyIII-related"/>
</dbReference>